<reference evidence="10 11" key="1">
    <citation type="submission" date="2020-01" db="EMBL/GenBank/DDBJ databases">
        <title>Genetics and antimicrobial susceptibilities of Nocardia species isolated from the soil; a comparison with species isolated from humans.</title>
        <authorList>
            <person name="Carrasco G."/>
            <person name="Monzon S."/>
            <person name="Sansegundo M."/>
            <person name="Garcia E."/>
            <person name="Garrido N."/>
            <person name="Medina M.J."/>
            <person name="Villalon P."/>
            <person name="Ramirez-Arocha A.C."/>
            <person name="Jimenez P."/>
            <person name="Cuesta I."/>
            <person name="Valdezate S."/>
        </authorList>
    </citation>
    <scope>NUCLEOTIDE SEQUENCE [LARGE SCALE GENOMIC DNA]</scope>
    <source>
        <strain evidence="10 11">CNM20110626</strain>
    </source>
</reference>
<feature type="binding site" evidence="7 8">
    <location>
        <position position="40"/>
    </location>
    <ligand>
        <name>S-adenosyl-L-methionine</name>
        <dbReference type="ChEBI" id="CHEBI:59789"/>
    </ligand>
</feature>
<feature type="domain" description="Ribosomal RNA adenine methylase transferase N-terminal" evidence="9">
    <location>
        <begin position="45"/>
        <end position="220"/>
    </location>
</feature>
<dbReference type="Proteomes" id="UP000471166">
    <property type="component" value="Unassembled WGS sequence"/>
</dbReference>
<dbReference type="EMBL" id="JAAGVB010000022">
    <property type="protein sequence ID" value="NEW34035.1"/>
    <property type="molecule type" value="Genomic_DNA"/>
</dbReference>
<keyword evidence="4 7" id="KW-0808">Transferase</keyword>
<dbReference type="NCBIfam" id="TIGR00755">
    <property type="entry name" value="ksgA"/>
    <property type="match status" value="1"/>
</dbReference>
<protein>
    <recommendedName>
        <fullName evidence="7">Ribosomal RNA small subunit methyltransferase A</fullName>
        <ecNumber evidence="7">2.1.1.182</ecNumber>
    </recommendedName>
    <alternativeName>
        <fullName evidence="7">16S rRNA (adenine(1518)-N(6)/adenine(1519)-N(6))-dimethyltransferase</fullName>
    </alternativeName>
    <alternativeName>
        <fullName evidence="7">16S rRNA dimethyladenosine transferase</fullName>
    </alternativeName>
    <alternativeName>
        <fullName evidence="7">16S rRNA dimethylase</fullName>
    </alternativeName>
    <alternativeName>
        <fullName evidence="7">S-adenosylmethionine-6-N', N'-adenosyl(rRNA) dimethyltransferase</fullName>
    </alternativeName>
</protein>
<dbReference type="InterPro" id="IPR011530">
    <property type="entry name" value="rRNA_adenine_dimethylase"/>
</dbReference>
<feature type="binding site" evidence="7 8">
    <location>
        <position position="116"/>
    </location>
    <ligand>
        <name>S-adenosyl-L-methionine</name>
        <dbReference type="ChEBI" id="CHEBI:59789"/>
    </ligand>
</feature>
<dbReference type="InterPro" id="IPR020596">
    <property type="entry name" value="rRNA_Ade_Mease_Trfase_CS"/>
</dbReference>
<keyword evidence="5 7" id="KW-0949">S-adenosyl-L-methionine</keyword>
<comment type="caution">
    <text evidence="10">The sequence shown here is derived from an EMBL/GenBank/DDBJ whole genome shotgun (WGS) entry which is preliminary data.</text>
</comment>
<dbReference type="InterPro" id="IPR023165">
    <property type="entry name" value="rRNA_Ade_diMease-like_C"/>
</dbReference>
<evidence type="ECO:0000313" key="10">
    <source>
        <dbReference type="EMBL" id="NEW34035.1"/>
    </source>
</evidence>
<dbReference type="PROSITE" id="PS01131">
    <property type="entry name" value="RRNA_A_DIMETH"/>
    <property type="match status" value="1"/>
</dbReference>
<evidence type="ECO:0000256" key="5">
    <source>
        <dbReference type="ARBA" id="ARBA00022691"/>
    </source>
</evidence>
<dbReference type="RefSeq" id="WP_014352894.1">
    <property type="nucleotide sequence ID" value="NZ_AP026975.1"/>
</dbReference>
<keyword evidence="6 7" id="KW-0694">RNA-binding</keyword>
<keyword evidence="2 7" id="KW-0698">rRNA processing</keyword>
<keyword evidence="3 7" id="KW-0489">Methyltransferase</keyword>
<evidence type="ECO:0000259" key="9">
    <source>
        <dbReference type="SMART" id="SM00650"/>
    </source>
</evidence>
<evidence type="ECO:0000256" key="7">
    <source>
        <dbReference type="HAMAP-Rule" id="MF_00607"/>
    </source>
</evidence>
<dbReference type="InterPro" id="IPR029063">
    <property type="entry name" value="SAM-dependent_MTases_sf"/>
</dbReference>
<accession>A0A6P1CV97</accession>
<comment type="function">
    <text evidence="7">Specifically dimethylates two adjacent adenosines (A1518 and A1519) in the loop of a conserved hairpin near the 3'-end of 16S rRNA in the 30S particle. May play a critical role in biogenesis of 30S subunits.</text>
</comment>
<proteinExistence type="inferred from homology"/>
<feature type="binding site" evidence="7 8">
    <location>
        <position position="65"/>
    </location>
    <ligand>
        <name>S-adenosyl-L-methionine</name>
        <dbReference type="ChEBI" id="CHEBI:59789"/>
    </ligand>
</feature>
<evidence type="ECO:0000313" key="11">
    <source>
        <dbReference type="Proteomes" id="UP000471166"/>
    </source>
</evidence>
<dbReference type="GO" id="GO:0052908">
    <property type="term" value="F:16S rRNA (adenine(1518)-N(6)/adenine(1519)-N(6))-dimethyltransferase activity"/>
    <property type="evidence" value="ECO:0007669"/>
    <property type="project" value="UniProtKB-EC"/>
</dbReference>
<dbReference type="OMA" id="GMFQKEV"/>
<dbReference type="PANTHER" id="PTHR11727">
    <property type="entry name" value="DIMETHYLADENOSINE TRANSFERASE"/>
    <property type="match status" value="1"/>
</dbReference>
<keyword evidence="1 7" id="KW-0963">Cytoplasm</keyword>
<comment type="subcellular location">
    <subcellularLocation>
        <location evidence="7">Cytoplasm</location>
    </subcellularLocation>
</comment>
<evidence type="ECO:0000256" key="8">
    <source>
        <dbReference type="PROSITE-ProRule" id="PRU01026"/>
    </source>
</evidence>
<dbReference type="GO" id="GO:0005829">
    <property type="term" value="C:cytosol"/>
    <property type="evidence" value="ECO:0007669"/>
    <property type="project" value="TreeGrafter"/>
</dbReference>
<comment type="similarity">
    <text evidence="7">Belongs to the class I-like SAM-binding methyltransferase superfamily. rRNA adenine N(6)-methyltransferase family. RsmA subfamily.</text>
</comment>
<comment type="catalytic activity">
    <reaction evidence="7">
        <text>adenosine(1518)/adenosine(1519) in 16S rRNA + 4 S-adenosyl-L-methionine = N(6)-dimethyladenosine(1518)/N(6)-dimethyladenosine(1519) in 16S rRNA + 4 S-adenosyl-L-homocysteine + 4 H(+)</text>
        <dbReference type="Rhea" id="RHEA:19609"/>
        <dbReference type="Rhea" id="RHEA-COMP:10232"/>
        <dbReference type="Rhea" id="RHEA-COMP:10233"/>
        <dbReference type="ChEBI" id="CHEBI:15378"/>
        <dbReference type="ChEBI" id="CHEBI:57856"/>
        <dbReference type="ChEBI" id="CHEBI:59789"/>
        <dbReference type="ChEBI" id="CHEBI:74411"/>
        <dbReference type="ChEBI" id="CHEBI:74493"/>
        <dbReference type="EC" id="2.1.1.182"/>
    </reaction>
</comment>
<dbReference type="HAMAP" id="MF_00607">
    <property type="entry name" value="16SrRNA_methyltr_A"/>
    <property type="match status" value="1"/>
</dbReference>
<dbReference type="Gene3D" id="1.10.8.100">
    <property type="entry name" value="Ribosomal RNA adenine dimethylase-like, domain 2"/>
    <property type="match status" value="1"/>
</dbReference>
<dbReference type="Pfam" id="PF00398">
    <property type="entry name" value="RrnaAD"/>
    <property type="match status" value="1"/>
</dbReference>
<evidence type="ECO:0000256" key="1">
    <source>
        <dbReference type="ARBA" id="ARBA00022490"/>
    </source>
</evidence>
<feature type="binding site" evidence="7 8">
    <location>
        <position position="86"/>
    </location>
    <ligand>
        <name>S-adenosyl-L-methionine</name>
        <dbReference type="ChEBI" id="CHEBI:59789"/>
    </ligand>
</feature>
<evidence type="ECO:0000256" key="2">
    <source>
        <dbReference type="ARBA" id="ARBA00022552"/>
    </source>
</evidence>
<dbReference type="InterPro" id="IPR001737">
    <property type="entry name" value="KsgA/Erm"/>
</dbReference>
<gene>
    <name evidence="7 10" type="primary">rsmA</name>
    <name evidence="7" type="synonym">ksgA</name>
    <name evidence="10" type="ORF">GV791_15935</name>
</gene>
<dbReference type="FunFam" id="1.10.8.100:FF:000003">
    <property type="entry name" value="Ribosomal RNA small subunit methyltransferase A"/>
    <property type="match status" value="1"/>
</dbReference>
<dbReference type="EC" id="2.1.1.182" evidence="7"/>
<dbReference type="AlphaFoldDB" id="A0A6P1CV97"/>
<evidence type="ECO:0000256" key="6">
    <source>
        <dbReference type="ARBA" id="ARBA00022884"/>
    </source>
</evidence>
<evidence type="ECO:0000256" key="3">
    <source>
        <dbReference type="ARBA" id="ARBA00022603"/>
    </source>
</evidence>
<evidence type="ECO:0000256" key="4">
    <source>
        <dbReference type="ARBA" id="ARBA00022679"/>
    </source>
</evidence>
<dbReference type="SMART" id="SM00650">
    <property type="entry name" value="rADc"/>
    <property type="match status" value="1"/>
</dbReference>
<dbReference type="SUPFAM" id="SSF53335">
    <property type="entry name" value="S-adenosyl-L-methionine-dependent methyltransferases"/>
    <property type="match status" value="1"/>
</dbReference>
<feature type="binding site" evidence="7 8">
    <location>
        <position position="135"/>
    </location>
    <ligand>
        <name>S-adenosyl-L-methionine</name>
        <dbReference type="ChEBI" id="CHEBI:59789"/>
    </ligand>
</feature>
<dbReference type="PANTHER" id="PTHR11727:SF7">
    <property type="entry name" value="DIMETHYLADENOSINE TRANSFERASE-RELATED"/>
    <property type="match status" value="1"/>
</dbReference>
<organism evidence="10 11">
    <name type="scientific">Nocardia cyriacigeorgica</name>
    <dbReference type="NCBI Taxonomy" id="135487"/>
    <lineage>
        <taxon>Bacteria</taxon>
        <taxon>Bacillati</taxon>
        <taxon>Actinomycetota</taxon>
        <taxon>Actinomycetes</taxon>
        <taxon>Mycobacteriales</taxon>
        <taxon>Nocardiaceae</taxon>
        <taxon>Nocardia</taxon>
    </lineage>
</organism>
<dbReference type="Gene3D" id="3.40.50.150">
    <property type="entry name" value="Vaccinia Virus protein VP39"/>
    <property type="match status" value="1"/>
</dbReference>
<dbReference type="PROSITE" id="PS51689">
    <property type="entry name" value="SAM_RNA_A_N6_MT"/>
    <property type="match status" value="1"/>
</dbReference>
<dbReference type="CDD" id="cd02440">
    <property type="entry name" value="AdoMet_MTases"/>
    <property type="match status" value="1"/>
</dbReference>
<dbReference type="FunFam" id="3.40.50.150:FF:000023">
    <property type="entry name" value="Ribosomal RNA small subunit methyltransferase A"/>
    <property type="match status" value="1"/>
</dbReference>
<dbReference type="InterPro" id="IPR020598">
    <property type="entry name" value="rRNA_Ade_methylase_Trfase_N"/>
</dbReference>
<sequence>MSDAEISARGSAALLGPAEVRALAERLGVRPTKQLGQNFVHDANTVRRIVAAAGVGRDDTVLEVGPGLGSLTLALLDVVDSVVAVEIDPVLAKHLPVTVADRAPELSANLTVVEADALRVRAGDLPAAPTALVANLPYNVAVPVLLHLLAELPSITTSLVMVQAEVADRLSATPGGRIYGVPSVKAGFFGTVRRAGAVGRQVFWPVPQVESGLVRIDRFTEPPWPMDAEHRAKVFAVVDAAFAQRRKTLRAALSGWAGSPAEAERRLTAAGIDPTARGETLDTAAFVRLAAQG</sequence>
<feature type="binding site" evidence="7 8">
    <location>
        <position position="38"/>
    </location>
    <ligand>
        <name>S-adenosyl-L-methionine</name>
        <dbReference type="ChEBI" id="CHEBI:59789"/>
    </ligand>
</feature>
<name>A0A6P1CV97_9NOCA</name>
<dbReference type="GO" id="GO:0003723">
    <property type="term" value="F:RNA binding"/>
    <property type="evidence" value="ECO:0007669"/>
    <property type="project" value="UniProtKB-UniRule"/>
</dbReference>